<organism evidence="1 2">
    <name type="scientific">Argiope bruennichi</name>
    <name type="common">Wasp spider</name>
    <name type="synonym">Aranea bruennichi</name>
    <dbReference type="NCBI Taxonomy" id="94029"/>
    <lineage>
        <taxon>Eukaryota</taxon>
        <taxon>Metazoa</taxon>
        <taxon>Ecdysozoa</taxon>
        <taxon>Arthropoda</taxon>
        <taxon>Chelicerata</taxon>
        <taxon>Arachnida</taxon>
        <taxon>Araneae</taxon>
        <taxon>Araneomorphae</taxon>
        <taxon>Entelegynae</taxon>
        <taxon>Araneoidea</taxon>
        <taxon>Araneidae</taxon>
        <taxon>Argiope</taxon>
    </lineage>
</organism>
<dbReference type="Proteomes" id="UP000807504">
    <property type="component" value="Unassembled WGS sequence"/>
</dbReference>
<dbReference type="AlphaFoldDB" id="A0A8T0EGX6"/>
<gene>
    <name evidence="1" type="ORF">HNY73_019265</name>
</gene>
<proteinExistence type="predicted"/>
<sequence length="233" mass="26541">MNASECGPKKKMDGNVHPLFQKVSAKRGKKLLWGPGRNFGAIERPRELPPYLYGQRSSLHELLAIPPPKCLFGPCLRCRQIFIQPASRAPFWGPGGVVWNLPDTDGGGASSGQKMDRRLQKEKTPYDAPAKGHNFHEKGPNVAMESQTSQRVFRIADQWEGPIRPLKGSERQSSVLHTKHSKNALLSWRVKRFSPLGAIKLFRKQPYIYCAFPQFHYYRKEIRSQVLLPAHRF</sequence>
<comment type="caution">
    <text evidence="1">The sequence shown here is derived from an EMBL/GenBank/DDBJ whole genome shotgun (WGS) entry which is preliminary data.</text>
</comment>
<name>A0A8T0EGX6_ARGBR</name>
<evidence type="ECO:0000313" key="1">
    <source>
        <dbReference type="EMBL" id="KAF8771900.1"/>
    </source>
</evidence>
<accession>A0A8T0EGX6</accession>
<keyword evidence="2" id="KW-1185">Reference proteome</keyword>
<dbReference type="EMBL" id="JABXBU010002228">
    <property type="protein sequence ID" value="KAF8771900.1"/>
    <property type="molecule type" value="Genomic_DNA"/>
</dbReference>
<protein>
    <submittedName>
        <fullName evidence="1">Uncharacterized protein</fullName>
    </submittedName>
</protein>
<evidence type="ECO:0000313" key="2">
    <source>
        <dbReference type="Proteomes" id="UP000807504"/>
    </source>
</evidence>
<reference evidence="1" key="1">
    <citation type="journal article" date="2020" name="bioRxiv">
        <title>Chromosome-level reference genome of the European wasp spider Argiope bruennichi: a resource for studies on range expansion and evolutionary adaptation.</title>
        <authorList>
            <person name="Sheffer M.M."/>
            <person name="Hoppe A."/>
            <person name="Krehenwinkel H."/>
            <person name="Uhl G."/>
            <person name="Kuss A.W."/>
            <person name="Jensen L."/>
            <person name="Jensen C."/>
            <person name="Gillespie R.G."/>
            <person name="Hoff K.J."/>
            <person name="Prost S."/>
        </authorList>
    </citation>
    <scope>NUCLEOTIDE SEQUENCE</scope>
</reference>
<reference evidence="1" key="2">
    <citation type="submission" date="2020-06" db="EMBL/GenBank/DDBJ databases">
        <authorList>
            <person name="Sheffer M."/>
        </authorList>
    </citation>
    <scope>NUCLEOTIDE SEQUENCE</scope>
</reference>